<gene>
    <name evidence="3" type="ORF">TGDOM2_247420</name>
</gene>
<feature type="transmembrane region" description="Helical" evidence="2">
    <location>
        <begin position="312"/>
        <end position="335"/>
    </location>
</feature>
<sequence>MGQLSCHDGPSGTAAEVSSSDQSSAERRSLSPRRSRPVPQWRLCFPASPGSGNQCDTETGRVAERRNTEETPSSVHERLRGIAAKWTAGSSRCFCLGLHVVPHDVFIIGLLILLIMSQLTAFIIFWVGSLLKADSNVLDREWSVDPARATEGHRGKPMAIAEAVAREIRTLVVPYSYSAFLTLAATMPVFVIAAIYFLFYRGLAPTALNRHMHSVPVINMDTPPRNSSPASLADQKATGEIRAGDASEAEGFGAHAADSGRGHGASDGDRAAEAGQRSGPEREGSTGGSEESMNEAEKEAVKQEARQLPLQMLVYIIYGVGFTISIIWMVCSHIPKATCQKCEGPTIGQRWLDRGSMLSFVVLWALAFCICPTRDDIRKRHQMARRMRQRLTAYRSLASLETELPSSSFWGVGTPGDSLRTSLSTVSRSGAHQAGLPVYTGHAHPEPSPNASFFADGKTPEVNGGDATAVACVGSVRDTMGEERIDENGDSYSVNTMGGGGAASVHSVPYLSPLARNVYDRDCVDSSGRPTAGSMNGQNAIELQETVGLRGLGSPGTPSGACTQEVAKWMDGGSVRVIGRSVFGSRVVSECLRETENEPKVSHGSTSDETAGTFVFTPRGGRGSRDSRNSQANQKLPVVGKKAKNGEK</sequence>
<dbReference type="VEuPathDB" id="ToxoDB:TGDOM2_247420"/>
<organism evidence="3 4">
    <name type="scientific">Toxoplasma gondii GAB2-2007-GAL-DOM2</name>
    <dbReference type="NCBI Taxonomy" id="1130820"/>
    <lineage>
        <taxon>Eukaryota</taxon>
        <taxon>Sar</taxon>
        <taxon>Alveolata</taxon>
        <taxon>Apicomplexa</taxon>
        <taxon>Conoidasida</taxon>
        <taxon>Coccidia</taxon>
        <taxon>Eucoccidiorida</taxon>
        <taxon>Eimeriorina</taxon>
        <taxon>Sarcocystidae</taxon>
        <taxon>Toxoplasma</taxon>
    </lineage>
</organism>
<feature type="transmembrane region" description="Helical" evidence="2">
    <location>
        <begin position="177"/>
        <end position="200"/>
    </location>
</feature>
<accession>A0A086KQV4</accession>
<feature type="compositionally biased region" description="Basic and acidic residues" evidence="1">
    <location>
        <begin position="258"/>
        <end position="272"/>
    </location>
</feature>
<keyword evidence="2 3" id="KW-0812">Transmembrane</keyword>
<evidence type="ECO:0000313" key="3">
    <source>
        <dbReference type="EMBL" id="KFG46772.1"/>
    </source>
</evidence>
<keyword evidence="2" id="KW-1133">Transmembrane helix</keyword>
<protein>
    <submittedName>
        <fullName evidence="3">Putative transmembrane protein</fullName>
    </submittedName>
</protein>
<dbReference type="AlphaFoldDB" id="A0A086KQV4"/>
<keyword evidence="2" id="KW-0472">Membrane</keyword>
<name>A0A086KQV4_TOXGO</name>
<comment type="caution">
    <text evidence="3">The sequence shown here is derived from an EMBL/GenBank/DDBJ whole genome shotgun (WGS) entry which is preliminary data.</text>
</comment>
<dbReference type="OrthoDB" id="330205at2759"/>
<feature type="transmembrane region" description="Helical" evidence="2">
    <location>
        <begin position="105"/>
        <end position="128"/>
    </location>
</feature>
<proteinExistence type="predicted"/>
<feature type="region of interest" description="Disordered" evidence="1">
    <location>
        <begin position="1"/>
        <end position="76"/>
    </location>
</feature>
<evidence type="ECO:0000256" key="1">
    <source>
        <dbReference type="SAM" id="MobiDB-lite"/>
    </source>
</evidence>
<dbReference type="EMBL" id="AHZU02000249">
    <property type="protein sequence ID" value="KFG46772.1"/>
    <property type="molecule type" value="Genomic_DNA"/>
</dbReference>
<dbReference type="Proteomes" id="UP000028837">
    <property type="component" value="Unassembled WGS sequence"/>
</dbReference>
<reference evidence="3 4" key="1">
    <citation type="submission" date="2014-02" db="EMBL/GenBank/DDBJ databases">
        <authorList>
            <person name="Sibley D."/>
            <person name="Venepally P."/>
            <person name="Karamycheva S."/>
            <person name="Hadjithomas M."/>
            <person name="Khan A."/>
            <person name="Brunk B."/>
            <person name="Roos D."/>
            <person name="Caler E."/>
            <person name="Lorenzi H."/>
        </authorList>
    </citation>
    <scope>NUCLEOTIDE SEQUENCE [LARGE SCALE GENOMIC DNA]</scope>
    <source>
        <strain evidence="3 4">GAB2-2007-GAL-DOM2</strain>
    </source>
</reference>
<feature type="compositionally biased region" description="Basic and acidic residues" evidence="1">
    <location>
        <begin position="58"/>
        <end position="76"/>
    </location>
</feature>
<feature type="region of interest" description="Disordered" evidence="1">
    <location>
        <begin position="595"/>
        <end position="648"/>
    </location>
</feature>
<feature type="region of interest" description="Disordered" evidence="1">
    <location>
        <begin position="219"/>
        <end position="300"/>
    </location>
</feature>
<evidence type="ECO:0000313" key="4">
    <source>
        <dbReference type="Proteomes" id="UP000028837"/>
    </source>
</evidence>
<evidence type="ECO:0000256" key="2">
    <source>
        <dbReference type="SAM" id="Phobius"/>
    </source>
</evidence>